<dbReference type="PANTHER" id="PTHR11632:SF53">
    <property type="entry name" value="SUCCINATE DEHYDROGENASE FLAVOPROTEIN SUBUNIT"/>
    <property type="match status" value="1"/>
</dbReference>
<dbReference type="SUPFAM" id="SSF56425">
    <property type="entry name" value="Succinate dehydrogenase/fumarate reductase flavoprotein, catalytic domain"/>
    <property type="match status" value="1"/>
</dbReference>
<feature type="domain" description="FAD-dependent oxidoreductase 2 FAD-binding" evidence="14">
    <location>
        <begin position="6"/>
        <end position="392"/>
    </location>
</feature>
<dbReference type="Proteomes" id="UP000229523">
    <property type="component" value="Unassembled WGS sequence"/>
</dbReference>
<keyword evidence="6" id="KW-1003">Cell membrane</keyword>
<evidence type="ECO:0000256" key="11">
    <source>
        <dbReference type="ARBA" id="ARBA00023136"/>
    </source>
</evidence>
<evidence type="ECO:0000259" key="14">
    <source>
        <dbReference type="Pfam" id="PF00890"/>
    </source>
</evidence>
<organism evidence="16 17">
    <name type="scientific">Macrococcoides goetzii</name>
    <dbReference type="NCBI Taxonomy" id="1891097"/>
    <lineage>
        <taxon>Bacteria</taxon>
        <taxon>Bacillati</taxon>
        <taxon>Bacillota</taxon>
        <taxon>Bacilli</taxon>
        <taxon>Bacillales</taxon>
        <taxon>Staphylococcaceae</taxon>
        <taxon>Macrococcoides</taxon>
    </lineage>
</organism>
<sequence>MAKSNIIVVGGGLAGLMATIKAAEAGTSVDLFSLVPVKRSHSVCAQGGINGAVNTKGEGDSPLIHFDDTVYGGDFLANQPPVKAMTAAAPGIIHLLDRMGVMFNRTPEGLLDFRRFGGTLYHRTAFAGATTGQQLLYALDEQVRKFEVEGLVTKYEGWEFLGAVIDDEGAARGIVAQNLTTSEIKSFGSDAVIMATGGPGIIFGKSTNSMINTGSAASVVYQQGAIYANGEFIQIHPTAIPGDDKLRLMSESARGEGGRVWTYKDGKPWYFLEEKYPDYGNLVPRDIATREIFDVCVNQKLGINGENMVYLDLSHKDAHELDVKLGGIIEIYEKFTGDDPRKVPMKIFPAVHYSMGGIWVDYDQMTNIPGLFAAGECDYSQHGGNRLGANSLLSAIYGGMVAGPNAIKYIKTLEKSYTDLSDDIYARKVEEEQRRFDALLNMKGSENAYKLHKELGEIMTANVTVVRHNDRLLETDKKIVELMERYHDIDMEDTALWSNQAVFFTRQLWNMLVLARVMTIGAYNRNESRGAHYKPEFPERNDEEWLKTTMAKFKGAKEAPEFYYEPVDVSLIPPRVRDYSKKSKGGK</sequence>
<dbReference type="GO" id="GO:0005886">
    <property type="term" value="C:plasma membrane"/>
    <property type="evidence" value="ECO:0007669"/>
    <property type="project" value="UniProtKB-SubCell"/>
</dbReference>
<dbReference type="GO" id="GO:0008177">
    <property type="term" value="F:succinate dehydrogenase (quinone) activity"/>
    <property type="evidence" value="ECO:0007669"/>
    <property type="project" value="UniProtKB-EC"/>
</dbReference>
<dbReference type="NCBIfam" id="TIGR01811">
    <property type="entry name" value="sdhA_Bsu"/>
    <property type="match status" value="1"/>
</dbReference>
<comment type="cofactor">
    <cofactor evidence="1">
        <name>FAD</name>
        <dbReference type="ChEBI" id="CHEBI:57692"/>
    </cofactor>
</comment>
<dbReference type="InterPro" id="IPR011280">
    <property type="entry name" value="Succ_DH/Fum_Rdt_flav_su"/>
</dbReference>
<evidence type="ECO:0000256" key="9">
    <source>
        <dbReference type="ARBA" id="ARBA00022982"/>
    </source>
</evidence>
<dbReference type="InterPro" id="IPR037099">
    <property type="entry name" value="Fum_R/Succ_DH_flav-like_C_sf"/>
</dbReference>
<keyword evidence="8" id="KW-0274">FAD</keyword>
<dbReference type="PROSITE" id="PS00504">
    <property type="entry name" value="FRD_SDH_FAD_BINDING"/>
    <property type="match status" value="1"/>
</dbReference>
<evidence type="ECO:0000256" key="12">
    <source>
        <dbReference type="ARBA" id="ARBA00049220"/>
    </source>
</evidence>
<dbReference type="SUPFAM" id="SSF46977">
    <property type="entry name" value="Succinate dehydrogenase/fumarate reductase flavoprotein C-terminal domain"/>
    <property type="match status" value="1"/>
</dbReference>
<dbReference type="RefSeq" id="WP_099580025.1">
    <property type="nucleotide sequence ID" value="NZ_MJBI02000001.1"/>
</dbReference>
<dbReference type="EC" id="1.3.5.1" evidence="4"/>
<evidence type="ECO:0000313" key="16">
    <source>
        <dbReference type="EMBL" id="RAI82292.1"/>
    </source>
</evidence>
<dbReference type="PRINTS" id="PR00368">
    <property type="entry name" value="FADPNR"/>
</dbReference>
<keyword evidence="17" id="KW-1185">Reference proteome</keyword>
<dbReference type="FunFam" id="3.50.50.60:FF:000009">
    <property type="entry name" value="Succinate dehydrogenase flavoprotein subunit"/>
    <property type="match status" value="1"/>
</dbReference>
<dbReference type="InterPro" id="IPR015939">
    <property type="entry name" value="Fum_Rdtase/Succ_DH_flav-like_C"/>
</dbReference>
<dbReference type="FunFam" id="3.90.700.10:FF:000004">
    <property type="entry name" value="Succinate dehydrogenase flavoprotein subunit"/>
    <property type="match status" value="1"/>
</dbReference>
<dbReference type="InterPro" id="IPR003952">
    <property type="entry name" value="FRD_SDH_FAD_BS"/>
</dbReference>
<dbReference type="EMBL" id="MJBI02000001">
    <property type="protein sequence ID" value="RAI82292.1"/>
    <property type="molecule type" value="Genomic_DNA"/>
</dbReference>
<evidence type="ECO:0000259" key="15">
    <source>
        <dbReference type="Pfam" id="PF02910"/>
    </source>
</evidence>
<dbReference type="PRINTS" id="PR00411">
    <property type="entry name" value="PNDRDTASEI"/>
</dbReference>
<dbReference type="InterPro" id="IPR027477">
    <property type="entry name" value="Succ_DH/fumarate_Rdtase_cat_sf"/>
</dbReference>
<protein>
    <recommendedName>
        <fullName evidence="4">succinate dehydrogenase</fullName>
        <ecNumber evidence="4">1.3.5.1</ecNumber>
    </recommendedName>
</protein>
<reference evidence="16 17" key="1">
    <citation type="journal article" date="2018" name="Front. Microbiol.">
        <title>Description and Comparative Genomics of Macrococcus caseolyticus subsp. hominis subsp. nov., Macrococcus goetzii sp. nov., Macrococcus epidermidis sp. nov., and Macrococcus bohemicus sp. nov., Novel Macrococci From Human Clinical Material With Virulence Potential and Suspected Uptake of Foreign DNA by Natural Transformation.</title>
        <authorList>
            <person name="Maslanova I."/>
            <person name="Wertheimer Z."/>
            <person name="Sedlacek I."/>
            <person name="Svec P."/>
            <person name="Indrakova A."/>
            <person name="Kovarovic V."/>
            <person name="Schumann P."/>
            <person name="Sproer C."/>
            <person name="Kralova S."/>
            <person name="Sedo O."/>
            <person name="Kristofova L."/>
            <person name="Vrbovska V."/>
            <person name="Fuzik T."/>
            <person name="Petras P."/>
            <person name="Zdrahal Z."/>
            <person name="Ruzickova V."/>
            <person name="Doskar J."/>
            <person name="Pantucek R."/>
        </authorList>
    </citation>
    <scope>NUCLEOTIDE SEQUENCE [LARGE SCALE GENOMIC DNA]</scope>
    <source>
        <strain evidence="16 17">CCM 4927</strain>
    </source>
</reference>
<evidence type="ECO:0000256" key="1">
    <source>
        <dbReference type="ARBA" id="ARBA00001974"/>
    </source>
</evidence>
<dbReference type="GO" id="GO:0033765">
    <property type="term" value="F:steroid dehydrogenase activity, acting on the CH-CH group of donors"/>
    <property type="evidence" value="ECO:0007669"/>
    <property type="project" value="UniProtKB-ARBA"/>
</dbReference>
<dbReference type="InterPro" id="IPR030664">
    <property type="entry name" value="SdhA/FrdA/AprA"/>
</dbReference>
<evidence type="ECO:0000256" key="6">
    <source>
        <dbReference type="ARBA" id="ARBA00022475"/>
    </source>
</evidence>
<keyword evidence="5" id="KW-0813">Transport</keyword>
<evidence type="ECO:0000256" key="10">
    <source>
        <dbReference type="ARBA" id="ARBA00023002"/>
    </source>
</evidence>
<dbReference type="AlphaFoldDB" id="A0A2G5NP76"/>
<dbReference type="PANTHER" id="PTHR11632">
    <property type="entry name" value="SUCCINATE DEHYDROGENASE 2 FLAVOPROTEIN SUBUNIT"/>
    <property type="match status" value="1"/>
</dbReference>
<dbReference type="GO" id="GO:0050660">
    <property type="term" value="F:flavin adenine dinucleotide binding"/>
    <property type="evidence" value="ECO:0007669"/>
    <property type="project" value="TreeGrafter"/>
</dbReference>
<keyword evidence="10" id="KW-0560">Oxidoreductase</keyword>
<dbReference type="PIRSF" id="PIRSF000171">
    <property type="entry name" value="SDHA_APRA_LASPO"/>
    <property type="match status" value="1"/>
</dbReference>
<dbReference type="SUPFAM" id="SSF51905">
    <property type="entry name" value="FAD/NAD(P)-binding domain"/>
    <property type="match status" value="1"/>
</dbReference>
<dbReference type="Gene3D" id="1.20.58.100">
    <property type="entry name" value="Fumarate reductase/succinate dehydrogenase flavoprotein-like, C-terminal domain"/>
    <property type="match status" value="1"/>
</dbReference>
<dbReference type="Gene3D" id="3.90.700.10">
    <property type="entry name" value="Succinate dehydrogenase/fumarate reductase flavoprotein, catalytic domain"/>
    <property type="match status" value="1"/>
</dbReference>
<comment type="catalytic activity">
    <reaction evidence="12">
        <text>a quinone + succinate = fumarate + a quinol</text>
        <dbReference type="Rhea" id="RHEA:40523"/>
        <dbReference type="ChEBI" id="CHEBI:24646"/>
        <dbReference type="ChEBI" id="CHEBI:29806"/>
        <dbReference type="ChEBI" id="CHEBI:30031"/>
        <dbReference type="ChEBI" id="CHEBI:132124"/>
        <dbReference type="EC" id="1.3.5.1"/>
    </reaction>
</comment>
<dbReference type="Gene3D" id="3.50.50.60">
    <property type="entry name" value="FAD/NAD(P)-binding domain"/>
    <property type="match status" value="1"/>
</dbReference>
<evidence type="ECO:0000256" key="4">
    <source>
        <dbReference type="ARBA" id="ARBA00012792"/>
    </source>
</evidence>
<evidence type="ECO:0000256" key="8">
    <source>
        <dbReference type="ARBA" id="ARBA00022827"/>
    </source>
</evidence>
<dbReference type="FunFam" id="1.20.58.100:FF:000004">
    <property type="entry name" value="Succinate dehydrogenase flavoprotein subunit"/>
    <property type="match status" value="1"/>
</dbReference>
<keyword evidence="7" id="KW-0285">Flavoprotein</keyword>
<dbReference type="InterPro" id="IPR036188">
    <property type="entry name" value="FAD/NAD-bd_sf"/>
</dbReference>
<accession>A0A2G5NP76</accession>
<keyword evidence="11" id="KW-0472">Membrane</keyword>
<dbReference type="GO" id="GO:0009055">
    <property type="term" value="F:electron transfer activity"/>
    <property type="evidence" value="ECO:0007669"/>
    <property type="project" value="TreeGrafter"/>
</dbReference>
<comment type="caution">
    <text evidence="16">The sequence shown here is derived from an EMBL/GenBank/DDBJ whole genome shotgun (WGS) entry which is preliminary data.</text>
</comment>
<evidence type="ECO:0000256" key="5">
    <source>
        <dbReference type="ARBA" id="ARBA00022448"/>
    </source>
</evidence>
<gene>
    <name evidence="16" type="ORF">BFS35_001000</name>
</gene>
<dbReference type="Pfam" id="PF02910">
    <property type="entry name" value="Succ_DH_flav_C"/>
    <property type="match status" value="1"/>
</dbReference>
<name>A0A2G5NP76_9STAP</name>
<evidence type="ECO:0000256" key="3">
    <source>
        <dbReference type="ARBA" id="ARBA00008040"/>
    </source>
</evidence>
<proteinExistence type="inferred from homology"/>
<dbReference type="Gene3D" id="3.10.20.820">
    <property type="match status" value="1"/>
</dbReference>
<dbReference type="NCBIfam" id="NF006392">
    <property type="entry name" value="PRK08641.1"/>
    <property type="match status" value="1"/>
</dbReference>
<evidence type="ECO:0000256" key="13">
    <source>
        <dbReference type="PIRSR" id="PIRSR000171-1"/>
    </source>
</evidence>
<comment type="similarity">
    <text evidence="3">Belongs to the FAD-dependent oxidoreductase 2 family. FRD/SDH subfamily.</text>
</comment>
<dbReference type="GO" id="GO:0009061">
    <property type="term" value="P:anaerobic respiration"/>
    <property type="evidence" value="ECO:0007669"/>
    <property type="project" value="TreeGrafter"/>
</dbReference>
<dbReference type="InterPro" id="IPR003953">
    <property type="entry name" value="FAD-dep_OxRdtase_2_FAD-bd"/>
</dbReference>
<evidence type="ECO:0000256" key="2">
    <source>
        <dbReference type="ARBA" id="ARBA00004413"/>
    </source>
</evidence>
<evidence type="ECO:0000313" key="17">
    <source>
        <dbReference type="Proteomes" id="UP000229523"/>
    </source>
</evidence>
<dbReference type="Pfam" id="PF00890">
    <property type="entry name" value="FAD_binding_2"/>
    <property type="match status" value="1"/>
</dbReference>
<evidence type="ECO:0000256" key="7">
    <source>
        <dbReference type="ARBA" id="ARBA00022630"/>
    </source>
</evidence>
<comment type="subcellular location">
    <subcellularLocation>
        <location evidence="2">Cell membrane</location>
        <topology evidence="2">Peripheral membrane protein</topology>
        <orientation evidence="2">Cytoplasmic side</orientation>
    </subcellularLocation>
</comment>
<feature type="active site" description="Proton acceptor" evidence="13">
    <location>
        <position position="285"/>
    </location>
</feature>
<feature type="domain" description="Fumarate reductase/succinate dehydrogenase flavoprotein-like C-terminal" evidence="15">
    <location>
        <begin position="452"/>
        <end position="579"/>
    </location>
</feature>
<keyword evidence="9" id="KW-0249">Electron transport</keyword>